<accession>A0A1G9CXE3</accession>
<organism evidence="6 7">
    <name type="scientific">Pseudomonas indica</name>
    <dbReference type="NCBI Taxonomy" id="137658"/>
    <lineage>
        <taxon>Bacteria</taxon>
        <taxon>Pseudomonadati</taxon>
        <taxon>Pseudomonadota</taxon>
        <taxon>Gammaproteobacteria</taxon>
        <taxon>Pseudomonadales</taxon>
        <taxon>Pseudomonadaceae</taxon>
        <taxon>Pseudomonas</taxon>
    </lineage>
</organism>
<dbReference type="Gene3D" id="3.30.70.270">
    <property type="match status" value="1"/>
</dbReference>
<dbReference type="FunFam" id="3.30.70.270:FF:000001">
    <property type="entry name" value="Diguanylate cyclase domain protein"/>
    <property type="match status" value="1"/>
</dbReference>
<evidence type="ECO:0000313" key="6">
    <source>
        <dbReference type="EMBL" id="SDK56341.1"/>
    </source>
</evidence>
<evidence type="ECO:0000256" key="1">
    <source>
        <dbReference type="ARBA" id="ARBA00001946"/>
    </source>
</evidence>
<feature type="transmembrane region" description="Helical" evidence="4">
    <location>
        <begin position="116"/>
        <end position="136"/>
    </location>
</feature>
<dbReference type="InterPro" id="IPR029787">
    <property type="entry name" value="Nucleotide_cyclase"/>
</dbReference>
<feature type="domain" description="GGDEF" evidence="5">
    <location>
        <begin position="214"/>
        <end position="346"/>
    </location>
</feature>
<keyword evidence="4" id="KW-1133">Transmembrane helix</keyword>
<keyword evidence="7" id="KW-1185">Reference proteome</keyword>
<dbReference type="GO" id="GO:0043709">
    <property type="term" value="P:cell adhesion involved in single-species biofilm formation"/>
    <property type="evidence" value="ECO:0007669"/>
    <property type="project" value="TreeGrafter"/>
</dbReference>
<dbReference type="SUPFAM" id="SSF55073">
    <property type="entry name" value="Nucleotide cyclase"/>
    <property type="match status" value="1"/>
</dbReference>
<dbReference type="NCBIfam" id="TIGR00254">
    <property type="entry name" value="GGDEF"/>
    <property type="match status" value="1"/>
</dbReference>
<dbReference type="STRING" id="137658.SAMN05216186_10880"/>
<keyword evidence="4" id="KW-0812">Transmembrane</keyword>
<dbReference type="RefSeq" id="WP_084336239.1">
    <property type="nucleotide sequence ID" value="NZ_CBKZNZ010000018.1"/>
</dbReference>
<dbReference type="InterPro" id="IPR007894">
    <property type="entry name" value="MASE2"/>
</dbReference>
<proteinExistence type="predicted"/>
<keyword evidence="4" id="KW-0472">Membrane</keyword>
<evidence type="ECO:0000256" key="3">
    <source>
        <dbReference type="ARBA" id="ARBA00012528"/>
    </source>
</evidence>
<dbReference type="InterPro" id="IPR000160">
    <property type="entry name" value="GGDEF_dom"/>
</dbReference>
<feature type="transmembrane region" description="Helical" evidence="4">
    <location>
        <begin position="83"/>
        <end position="104"/>
    </location>
</feature>
<evidence type="ECO:0000256" key="4">
    <source>
        <dbReference type="SAM" id="Phobius"/>
    </source>
</evidence>
<dbReference type="PROSITE" id="PS50887">
    <property type="entry name" value="GGDEF"/>
    <property type="match status" value="1"/>
</dbReference>
<evidence type="ECO:0000313" key="7">
    <source>
        <dbReference type="Proteomes" id="UP000198706"/>
    </source>
</evidence>
<dbReference type="AlphaFoldDB" id="A0A1G9CXE3"/>
<dbReference type="GO" id="GO:1902201">
    <property type="term" value="P:negative regulation of bacterial-type flagellum-dependent cell motility"/>
    <property type="evidence" value="ECO:0007669"/>
    <property type="project" value="TreeGrafter"/>
</dbReference>
<dbReference type="PANTHER" id="PTHR45138:SF24">
    <property type="entry name" value="DIGUANYLATE CYCLASE DGCC-RELATED"/>
    <property type="match status" value="1"/>
</dbReference>
<dbReference type="Pfam" id="PF00990">
    <property type="entry name" value="GGDEF"/>
    <property type="match status" value="1"/>
</dbReference>
<evidence type="ECO:0000259" key="5">
    <source>
        <dbReference type="PROSITE" id="PS50887"/>
    </source>
</evidence>
<feature type="transmembrane region" description="Helical" evidence="4">
    <location>
        <begin position="148"/>
        <end position="170"/>
    </location>
</feature>
<dbReference type="GO" id="GO:0052621">
    <property type="term" value="F:diguanylate cyclase activity"/>
    <property type="evidence" value="ECO:0007669"/>
    <property type="project" value="UniProtKB-EC"/>
</dbReference>
<dbReference type="PANTHER" id="PTHR45138">
    <property type="entry name" value="REGULATORY COMPONENTS OF SENSORY TRANSDUCTION SYSTEM"/>
    <property type="match status" value="1"/>
</dbReference>
<name>A0A1G9CXE3_9PSED</name>
<evidence type="ECO:0000256" key="2">
    <source>
        <dbReference type="ARBA" id="ARBA00004533"/>
    </source>
</evidence>
<dbReference type="SMART" id="SM00267">
    <property type="entry name" value="GGDEF"/>
    <property type="match status" value="1"/>
</dbReference>
<dbReference type="CDD" id="cd01949">
    <property type="entry name" value="GGDEF"/>
    <property type="match status" value="1"/>
</dbReference>
<feature type="transmembrane region" description="Helical" evidence="4">
    <location>
        <begin position="43"/>
        <end position="62"/>
    </location>
</feature>
<protein>
    <recommendedName>
        <fullName evidence="3">diguanylate cyclase</fullName>
        <ecNumber evidence="3">2.7.7.65</ecNumber>
    </recommendedName>
</protein>
<dbReference type="EMBL" id="FNFD01000008">
    <property type="protein sequence ID" value="SDK56341.1"/>
    <property type="molecule type" value="Genomic_DNA"/>
</dbReference>
<dbReference type="InterPro" id="IPR050469">
    <property type="entry name" value="Diguanylate_Cyclase"/>
</dbReference>
<dbReference type="EC" id="2.7.7.65" evidence="3"/>
<dbReference type="GO" id="GO:0005886">
    <property type="term" value="C:plasma membrane"/>
    <property type="evidence" value="ECO:0007669"/>
    <property type="project" value="UniProtKB-SubCell"/>
</dbReference>
<comment type="subcellular location">
    <subcellularLocation>
        <location evidence="2">Cell inner membrane</location>
    </subcellularLocation>
</comment>
<reference evidence="6 7" key="1">
    <citation type="submission" date="2016-10" db="EMBL/GenBank/DDBJ databases">
        <authorList>
            <person name="de Groot N.N."/>
        </authorList>
    </citation>
    <scope>NUCLEOTIDE SEQUENCE [LARGE SCALE GENOMIC DNA]</scope>
    <source>
        <strain evidence="6 7">JCM 21544</strain>
    </source>
</reference>
<gene>
    <name evidence="6" type="ORF">SAMN05216186_10880</name>
</gene>
<comment type="cofactor">
    <cofactor evidence="1">
        <name>Mg(2+)</name>
        <dbReference type="ChEBI" id="CHEBI:18420"/>
    </cofactor>
</comment>
<dbReference type="InterPro" id="IPR043128">
    <property type="entry name" value="Rev_trsase/Diguanyl_cyclase"/>
</dbReference>
<sequence>MQRNAGQGLSFARRLYAPRLFGLGVGFFCVAAGLWYLDKPAWVWALLVFNGYLWPHLAFQLAKHSPTPYRAEHRNLLIDSVFGGFWTGAMQFNALPSVTILSMMAMNNVAAGGARFFLAGSLAQLTGVVIALLVFGPAFSPETRLEQLYACLPMLVLYPLSLGLVCYRLTIQLADHKRALRAVSRTDSLTSLYNHGYWKDLLQVEFLKCRGHHQRATVALIDIDHFKAINDTHGHIVGDSVLRLLSERLVQNLRSEDLAGRYGGDEFCVILPNTPPVLAKEIMERLRESLGDVRTELAPELRITLSIGLAGYSPYQRDASDWLKDADQALYVAKSSGRNQVSMANDALHHPPPVEG</sequence>
<dbReference type="Pfam" id="PF05230">
    <property type="entry name" value="MASE2"/>
    <property type="match status" value="1"/>
</dbReference>
<dbReference type="Proteomes" id="UP000198706">
    <property type="component" value="Unassembled WGS sequence"/>
</dbReference>
<feature type="transmembrane region" description="Helical" evidence="4">
    <location>
        <begin position="20"/>
        <end position="37"/>
    </location>
</feature>